<organism evidence="10 11">
    <name type="scientific">Streptomyces kurssanovii</name>
    <dbReference type="NCBI Taxonomy" id="67312"/>
    <lineage>
        <taxon>Bacteria</taxon>
        <taxon>Bacillati</taxon>
        <taxon>Actinomycetota</taxon>
        <taxon>Actinomycetes</taxon>
        <taxon>Kitasatosporales</taxon>
        <taxon>Streptomycetaceae</taxon>
        <taxon>Streptomyces</taxon>
    </lineage>
</organism>
<feature type="region of interest" description="Disordered" evidence="8">
    <location>
        <begin position="477"/>
        <end position="513"/>
    </location>
</feature>
<feature type="transmembrane region" description="Helical" evidence="9">
    <location>
        <begin position="156"/>
        <end position="177"/>
    </location>
</feature>
<feature type="transmembrane region" description="Helical" evidence="9">
    <location>
        <begin position="56"/>
        <end position="74"/>
    </location>
</feature>
<evidence type="ECO:0000313" key="10">
    <source>
        <dbReference type="EMBL" id="MEV4679668.1"/>
    </source>
</evidence>
<dbReference type="RefSeq" id="WP_364587213.1">
    <property type="nucleotide sequence ID" value="NZ_JBFAQK010000002.1"/>
</dbReference>
<evidence type="ECO:0000313" key="11">
    <source>
        <dbReference type="Proteomes" id="UP001552521"/>
    </source>
</evidence>
<feature type="transmembrane region" description="Helical" evidence="9">
    <location>
        <begin position="390"/>
        <end position="411"/>
    </location>
</feature>
<dbReference type="InterPro" id="IPR016570">
    <property type="entry name" value="UCP010361"/>
</dbReference>
<proteinExistence type="inferred from homology"/>
<evidence type="ECO:0000256" key="9">
    <source>
        <dbReference type="SAM" id="Phobius"/>
    </source>
</evidence>
<dbReference type="EMBL" id="JBFAQK010000002">
    <property type="protein sequence ID" value="MEV4679668.1"/>
    <property type="molecule type" value="Genomic_DNA"/>
</dbReference>
<dbReference type="InterPro" id="IPR018584">
    <property type="entry name" value="GT87"/>
</dbReference>
<evidence type="ECO:0000256" key="1">
    <source>
        <dbReference type="ARBA" id="ARBA00004651"/>
    </source>
</evidence>
<evidence type="ECO:0000256" key="5">
    <source>
        <dbReference type="ARBA" id="ARBA00022989"/>
    </source>
</evidence>
<comment type="similarity">
    <text evidence="7">Belongs to the glycosyltransferase 87 family.</text>
</comment>
<evidence type="ECO:0000256" key="3">
    <source>
        <dbReference type="ARBA" id="ARBA00022679"/>
    </source>
</evidence>
<accession>A0ABV3HNI3</accession>
<evidence type="ECO:0000256" key="7">
    <source>
        <dbReference type="ARBA" id="ARBA00024033"/>
    </source>
</evidence>
<keyword evidence="11" id="KW-1185">Reference proteome</keyword>
<name>A0ABV3HNI3_9ACTN</name>
<evidence type="ECO:0000256" key="8">
    <source>
        <dbReference type="SAM" id="MobiDB-lite"/>
    </source>
</evidence>
<feature type="transmembrane region" description="Helical" evidence="9">
    <location>
        <begin position="322"/>
        <end position="342"/>
    </location>
</feature>
<evidence type="ECO:0000256" key="2">
    <source>
        <dbReference type="ARBA" id="ARBA00022475"/>
    </source>
</evidence>
<dbReference type="Proteomes" id="UP001552521">
    <property type="component" value="Unassembled WGS sequence"/>
</dbReference>
<feature type="transmembrane region" description="Helical" evidence="9">
    <location>
        <begin position="262"/>
        <end position="284"/>
    </location>
</feature>
<feature type="transmembrane region" description="Helical" evidence="9">
    <location>
        <begin position="354"/>
        <end position="378"/>
    </location>
</feature>
<keyword evidence="3" id="KW-0808">Transferase</keyword>
<evidence type="ECO:0000256" key="4">
    <source>
        <dbReference type="ARBA" id="ARBA00022692"/>
    </source>
</evidence>
<sequence length="513" mass="56358">MPSADETSVYDERPDLRPEASDVRPTRRDRIAAAGSELIGGPAGRWASRSGDGPLTPVRVVALVAIGMFALGMVQKLPCYNWAWFRGTSSQYTHACYSDIPHLFVGRGFSEGLIPYFDRLPGDMEYLEYPVLTGLFMQVASWIGRLGGGSGLAQQQMYWMVNAGLLMICAAVIAVCVARTHRRRPWDALLVALAPAFALTATINWDLLAVALTAAAMLMWSRGRVLAFGVLIGLATAAKLYPVLLLGPLLVLCWRAGKWREFITATLGAAAAWLVVNLPVMLFAPEGWKKFYTFSQERQVDFGSFWLIITQRTGQSIDVERVNTYATLLMVLACAGVGLLTLRAPRRPRFAQLAFLVVAAFILTNKVYSPQYVLWLIPLAALARPRWRDFLIWQACEVMYYLGIWMYLAYTTSPKHQGLPQEGYQLAIALHLLGTLYLCAVIVRDILMPERDGVRQDGSDDPGGGVLDGAPDAFVLGPAAHPPRHAAHAEEGPRVEWGVEAGSGRETGPHPSV</sequence>
<keyword evidence="4 9" id="KW-0812">Transmembrane</keyword>
<reference evidence="10 11" key="1">
    <citation type="submission" date="2024-06" db="EMBL/GenBank/DDBJ databases">
        <title>The Natural Products Discovery Center: Release of the First 8490 Sequenced Strains for Exploring Actinobacteria Biosynthetic Diversity.</title>
        <authorList>
            <person name="Kalkreuter E."/>
            <person name="Kautsar S.A."/>
            <person name="Yang D."/>
            <person name="Bader C.D."/>
            <person name="Teijaro C.N."/>
            <person name="Fluegel L."/>
            <person name="Davis C.M."/>
            <person name="Simpson J.R."/>
            <person name="Lauterbach L."/>
            <person name="Steele A.D."/>
            <person name="Gui C."/>
            <person name="Meng S."/>
            <person name="Li G."/>
            <person name="Viehrig K."/>
            <person name="Ye F."/>
            <person name="Su P."/>
            <person name="Kiefer A.F."/>
            <person name="Nichols A."/>
            <person name="Cepeda A.J."/>
            <person name="Yan W."/>
            <person name="Fan B."/>
            <person name="Jiang Y."/>
            <person name="Adhikari A."/>
            <person name="Zheng C.-J."/>
            <person name="Schuster L."/>
            <person name="Cowan T.M."/>
            <person name="Smanski M.J."/>
            <person name="Chevrette M.G."/>
            <person name="De Carvalho L.P.S."/>
            <person name="Shen B."/>
        </authorList>
    </citation>
    <scope>NUCLEOTIDE SEQUENCE [LARGE SCALE GENOMIC DNA]</scope>
    <source>
        <strain evidence="10 11">NPDC049344</strain>
    </source>
</reference>
<feature type="transmembrane region" description="Helical" evidence="9">
    <location>
        <begin position="189"/>
        <end position="220"/>
    </location>
</feature>
<comment type="subcellular location">
    <subcellularLocation>
        <location evidence="1">Cell membrane</location>
        <topology evidence="1">Multi-pass membrane protein</topology>
    </subcellularLocation>
</comment>
<feature type="transmembrane region" description="Helical" evidence="9">
    <location>
        <begin position="423"/>
        <end position="443"/>
    </location>
</feature>
<keyword evidence="6 9" id="KW-0472">Membrane</keyword>
<dbReference type="Pfam" id="PF09594">
    <property type="entry name" value="GT87"/>
    <property type="match status" value="1"/>
</dbReference>
<evidence type="ECO:0000256" key="6">
    <source>
        <dbReference type="ARBA" id="ARBA00023136"/>
    </source>
</evidence>
<feature type="compositionally biased region" description="Basic and acidic residues" evidence="8">
    <location>
        <begin position="10"/>
        <end position="27"/>
    </location>
</feature>
<feature type="region of interest" description="Disordered" evidence="8">
    <location>
        <begin position="1"/>
        <end position="27"/>
    </location>
</feature>
<protein>
    <submittedName>
        <fullName evidence="10">Glycosyltransferase 87 family protein</fullName>
    </submittedName>
</protein>
<keyword evidence="5 9" id="KW-1133">Transmembrane helix</keyword>
<keyword evidence="2" id="KW-1003">Cell membrane</keyword>
<comment type="caution">
    <text evidence="10">The sequence shown here is derived from an EMBL/GenBank/DDBJ whole genome shotgun (WGS) entry which is preliminary data.</text>
</comment>
<gene>
    <name evidence="10" type="ORF">AB0K36_02565</name>
</gene>
<feature type="transmembrane region" description="Helical" evidence="9">
    <location>
        <begin position="226"/>
        <end position="250"/>
    </location>
</feature>
<dbReference type="PIRSF" id="PIRSF010361">
    <property type="entry name" value="UCP010361"/>
    <property type="match status" value="1"/>
</dbReference>